<organism evidence="3 4">
    <name type="scientific">Natranaerobius trueperi</name>
    <dbReference type="NCBI Taxonomy" id="759412"/>
    <lineage>
        <taxon>Bacteria</taxon>
        <taxon>Bacillati</taxon>
        <taxon>Bacillota</taxon>
        <taxon>Clostridia</taxon>
        <taxon>Natranaerobiales</taxon>
        <taxon>Natranaerobiaceae</taxon>
        <taxon>Natranaerobius</taxon>
    </lineage>
</organism>
<dbReference type="AlphaFoldDB" id="A0A226BUS2"/>
<comment type="caution">
    <text evidence="3">The sequence shown here is derived from an EMBL/GenBank/DDBJ whole genome shotgun (WGS) entry which is preliminary data.</text>
</comment>
<dbReference type="Pfam" id="PF00582">
    <property type="entry name" value="Usp"/>
    <property type="match status" value="2"/>
</dbReference>
<name>A0A226BUS2_9FIRM</name>
<dbReference type="PANTHER" id="PTHR46268:SF26">
    <property type="entry name" value="UNIVERSAL STRESS PROTEIN MJ0577"/>
    <property type="match status" value="1"/>
</dbReference>
<evidence type="ECO:0000256" key="1">
    <source>
        <dbReference type="ARBA" id="ARBA00008791"/>
    </source>
</evidence>
<dbReference type="Proteomes" id="UP000214588">
    <property type="component" value="Unassembled WGS sequence"/>
</dbReference>
<dbReference type="InterPro" id="IPR014729">
    <property type="entry name" value="Rossmann-like_a/b/a_fold"/>
</dbReference>
<dbReference type="Gene3D" id="3.40.50.620">
    <property type="entry name" value="HUPs"/>
    <property type="match status" value="2"/>
</dbReference>
<evidence type="ECO:0000313" key="4">
    <source>
        <dbReference type="Proteomes" id="UP000214588"/>
    </source>
</evidence>
<dbReference type="SUPFAM" id="SSF52402">
    <property type="entry name" value="Adenine nucleotide alpha hydrolases-like"/>
    <property type="match status" value="2"/>
</dbReference>
<reference evidence="3 4" key="1">
    <citation type="submission" date="2017-06" db="EMBL/GenBank/DDBJ databases">
        <title>Draft Genome Sequence of Natranaerobius trueperi halophilic, alkalithermophilic bacteria from soda lakes.</title>
        <authorList>
            <person name="Zhao B."/>
        </authorList>
    </citation>
    <scope>NUCLEOTIDE SEQUENCE [LARGE SCALE GENOMIC DNA]</scope>
    <source>
        <strain evidence="3 4">DSM 18760</strain>
    </source>
</reference>
<dbReference type="RefSeq" id="WP_089024521.1">
    <property type="nucleotide sequence ID" value="NZ_NIQC01000042.1"/>
</dbReference>
<dbReference type="PANTHER" id="PTHR46268">
    <property type="entry name" value="STRESS RESPONSE PROTEIN NHAX"/>
    <property type="match status" value="1"/>
</dbReference>
<proteinExistence type="inferred from homology"/>
<feature type="domain" description="UspA" evidence="2">
    <location>
        <begin position="182"/>
        <end position="270"/>
    </location>
</feature>
<gene>
    <name evidence="3" type="ORF">CDO51_12285</name>
</gene>
<evidence type="ECO:0000313" key="3">
    <source>
        <dbReference type="EMBL" id="OWZ82788.1"/>
    </source>
</evidence>
<feature type="domain" description="UspA" evidence="2">
    <location>
        <begin position="69"/>
        <end position="126"/>
    </location>
</feature>
<dbReference type="InterPro" id="IPR006015">
    <property type="entry name" value="Universal_stress_UspA"/>
</dbReference>
<protein>
    <recommendedName>
        <fullName evidence="2">UspA domain-containing protein</fullName>
    </recommendedName>
</protein>
<accession>A0A226BUS2</accession>
<dbReference type="CDD" id="cd00293">
    <property type="entry name" value="USP-like"/>
    <property type="match status" value="1"/>
</dbReference>
<keyword evidence="4" id="KW-1185">Reference proteome</keyword>
<dbReference type="InterPro" id="IPR006016">
    <property type="entry name" value="UspA"/>
</dbReference>
<dbReference type="OrthoDB" id="9794782at2"/>
<evidence type="ECO:0000259" key="2">
    <source>
        <dbReference type="Pfam" id="PF00582"/>
    </source>
</evidence>
<dbReference type="PRINTS" id="PR01438">
    <property type="entry name" value="UNVRSLSTRESS"/>
</dbReference>
<sequence>MLQKALLPITLQESKTDILFYVTLISKLGTKRVHMCHVVDSGFANYKQLSNRIQVFEQWINENFFNLEITSEITSGHTASKLLSSAKNSRVNYIYLPASKRHRLGKILLGSTAADIVRLTDLPVFVHKNRPSLKEDENKKLFNELIIAIDFSPNTERVCSPLYEISNLTNKIKYLHIGKRAGDPFSESKRREHVKEKLEEIKEQHNCGRDIITKDKVGTPSKEILDESKNNNTDLIILGKLNIKKPSEILLGSTAQQVLKKSQASILLVP</sequence>
<dbReference type="EMBL" id="NIQC01000042">
    <property type="protein sequence ID" value="OWZ82788.1"/>
    <property type="molecule type" value="Genomic_DNA"/>
</dbReference>
<comment type="similarity">
    <text evidence="1">Belongs to the universal stress protein A family.</text>
</comment>